<name>A0ABR1C615_NECAM</name>
<protein>
    <submittedName>
        <fullName evidence="1">Uncharacterized protein</fullName>
    </submittedName>
</protein>
<evidence type="ECO:0000313" key="1">
    <source>
        <dbReference type="EMBL" id="KAK6733959.1"/>
    </source>
</evidence>
<dbReference type="Proteomes" id="UP001303046">
    <property type="component" value="Unassembled WGS sequence"/>
</dbReference>
<comment type="caution">
    <text evidence="1">The sequence shown here is derived from an EMBL/GenBank/DDBJ whole genome shotgun (WGS) entry which is preliminary data.</text>
</comment>
<proteinExistence type="predicted"/>
<evidence type="ECO:0000313" key="2">
    <source>
        <dbReference type="Proteomes" id="UP001303046"/>
    </source>
</evidence>
<dbReference type="EMBL" id="JAVFWL010000002">
    <property type="protein sequence ID" value="KAK6733959.1"/>
    <property type="molecule type" value="Genomic_DNA"/>
</dbReference>
<reference evidence="1 2" key="1">
    <citation type="submission" date="2023-08" db="EMBL/GenBank/DDBJ databases">
        <title>A Necator americanus chromosomal reference genome.</title>
        <authorList>
            <person name="Ilik V."/>
            <person name="Petrzelkova K.J."/>
            <person name="Pardy F."/>
            <person name="Fuh T."/>
            <person name="Niatou-Singa F.S."/>
            <person name="Gouil Q."/>
            <person name="Baker L."/>
            <person name="Ritchie M.E."/>
            <person name="Jex A.R."/>
            <person name="Gazzola D."/>
            <person name="Li H."/>
            <person name="Toshio Fujiwara R."/>
            <person name="Zhan B."/>
            <person name="Aroian R.V."/>
            <person name="Pafco B."/>
            <person name="Schwarz E.M."/>
        </authorList>
    </citation>
    <scope>NUCLEOTIDE SEQUENCE [LARGE SCALE GENOMIC DNA]</scope>
    <source>
        <strain evidence="1 2">Aroian</strain>
        <tissue evidence="1">Whole animal</tissue>
    </source>
</reference>
<sequence length="132" mass="15334">MLLDEQSQHSFSFSNINGSVCQAFYPINYFVQSPVLPNGWSLIQHNPAIVHAKEAGLSQQNWNRTRSCIPKGLISANRYFVLHPLESFQDGLHLPLERYERSQREAYFERPYRALPGPAFIYNRFINRLHGL</sequence>
<accession>A0ABR1C615</accession>
<keyword evidence="2" id="KW-1185">Reference proteome</keyword>
<organism evidence="1 2">
    <name type="scientific">Necator americanus</name>
    <name type="common">Human hookworm</name>
    <dbReference type="NCBI Taxonomy" id="51031"/>
    <lineage>
        <taxon>Eukaryota</taxon>
        <taxon>Metazoa</taxon>
        <taxon>Ecdysozoa</taxon>
        <taxon>Nematoda</taxon>
        <taxon>Chromadorea</taxon>
        <taxon>Rhabditida</taxon>
        <taxon>Rhabditina</taxon>
        <taxon>Rhabditomorpha</taxon>
        <taxon>Strongyloidea</taxon>
        <taxon>Ancylostomatidae</taxon>
        <taxon>Bunostominae</taxon>
        <taxon>Necator</taxon>
    </lineage>
</organism>
<gene>
    <name evidence="1" type="primary">Necator_chrII.g5413</name>
    <name evidence="1" type="ORF">RB195_017620</name>
</gene>